<evidence type="ECO:0000256" key="1">
    <source>
        <dbReference type="SAM" id="MobiDB-lite"/>
    </source>
</evidence>
<organism evidence="2 3">
    <name type="scientific">Paraphoma chrysanthemicola</name>
    <dbReference type="NCBI Taxonomy" id="798071"/>
    <lineage>
        <taxon>Eukaryota</taxon>
        <taxon>Fungi</taxon>
        <taxon>Dikarya</taxon>
        <taxon>Ascomycota</taxon>
        <taxon>Pezizomycotina</taxon>
        <taxon>Dothideomycetes</taxon>
        <taxon>Pleosporomycetidae</taxon>
        <taxon>Pleosporales</taxon>
        <taxon>Pleosporineae</taxon>
        <taxon>Phaeosphaeriaceae</taxon>
        <taxon>Paraphoma</taxon>
    </lineage>
</organism>
<feature type="region of interest" description="Disordered" evidence="1">
    <location>
        <begin position="864"/>
        <end position="972"/>
    </location>
</feature>
<dbReference type="OrthoDB" id="3800501at2759"/>
<feature type="region of interest" description="Disordered" evidence="1">
    <location>
        <begin position="367"/>
        <end position="396"/>
    </location>
</feature>
<feature type="compositionally biased region" description="Low complexity" evidence="1">
    <location>
        <begin position="820"/>
        <end position="840"/>
    </location>
</feature>
<feature type="compositionally biased region" description="Low complexity" evidence="1">
    <location>
        <begin position="633"/>
        <end position="642"/>
    </location>
</feature>
<dbReference type="InterPro" id="IPR024079">
    <property type="entry name" value="MetalloPept_cat_dom_sf"/>
</dbReference>
<feature type="region of interest" description="Disordered" evidence="1">
    <location>
        <begin position="423"/>
        <end position="451"/>
    </location>
</feature>
<proteinExistence type="predicted"/>
<dbReference type="Gene3D" id="3.40.390.10">
    <property type="entry name" value="Collagenase (Catalytic Domain)"/>
    <property type="match status" value="1"/>
</dbReference>
<dbReference type="PRINTS" id="PR01217">
    <property type="entry name" value="PRICHEXTENSN"/>
</dbReference>
<keyword evidence="3" id="KW-1185">Reference proteome</keyword>
<feature type="compositionally biased region" description="Basic and acidic residues" evidence="1">
    <location>
        <begin position="610"/>
        <end position="632"/>
    </location>
</feature>
<dbReference type="GO" id="GO:0005737">
    <property type="term" value="C:cytoplasm"/>
    <property type="evidence" value="ECO:0007669"/>
    <property type="project" value="TreeGrafter"/>
</dbReference>
<feature type="region of interest" description="Disordered" evidence="1">
    <location>
        <begin position="820"/>
        <end position="850"/>
    </location>
</feature>
<dbReference type="Proteomes" id="UP000813461">
    <property type="component" value="Unassembled WGS sequence"/>
</dbReference>
<feature type="compositionally biased region" description="Pro residues" evidence="1">
    <location>
        <begin position="914"/>
        <end position="940"/>
    </location>
</feature>
<comment type="caution">
    <text evidence="2">The sequence shown here is derived from an EMBL/GenBank/DDBJ whole genome shotgun (WGS) entry which is preliminary data.</text>
</comment>
<reference evidence="2" key="1">
    <citation type="journal article" date="2021" name="Nat. Commun.">
        <title>Genetic determinants of endophytism in the Arabidopsis root mycobiome.</title>
        <authorList>
            <person name="Mesny F."/>
            <person name="Miyauchi S."/>
            <person name="Thiergart T."/>
            <person name="Pickel B."/>
            <person name="Atanasova L."/>
            <person name="Karlsson M."/>
            <person name="Huettel B."/>
            <person name="Barry K.W."/>
            <person name="Haridas S."/>
            <person name="Chen C."/>
            <person name="Bauer D."/>
            <person name="Andreopoulos W."/>
            <person name="Pangilinan J."/>
            <person name="LaButti K."/>
            <person name="Riley R."/>
            <person name="Lipzen A."/>
            <person name="Clum A."/>
            <person name="Drula E."/>
            <person name="Henrissat B."/>
            <person name="Kohler A."/>
            <person name="Grigoriev I.V."/>
            <person name="Martin F.M."/>
            <person name="Hacquard S."/>
        </authorList>
    </citation>
    <scope>NUCLEOTIDE SEQUENCE</scope>
    <source>
        <strain evidence="2">MPI-SDFR-AT-0120</strain>
    </source>
</reference>
<evidence type="ECO:0000313" key="2">
    <source>
        <dbReference type="EMBL" id="KAH7082390.1"/>
    </source>
</evidence>
<dbReference type="EMBL" id="JAGMVJ010000014">
    <property type="protein sequence ID" value="KAH7082390.1"/>
    <property type="molecule type" value="Genomic_DNA"/>
</dbReference>
<protein>
    <submittedName>
        <fullName evidence="2">Uncharacterized protein</fullName>
    </submittedName>
</protein>
<dbReference type="AlphaFoldDB" id="A0A8K0VWB8"/>
<evidence type="ECO:0000313" key="3">
    <source>
        <dbReference type="Proteomes" id="UP000813461"/>
    </source>
</evidence>
<name>A0A8K0VWB8_9PLEO</name>
<sequence>MCLDAFQCTTILISVQVFYCDLDRMQRKIWQGNALFWANGDDLSEFILPDFQYQRCKAGVKSGEMLSITTGYTTVPSAGTFAVIQLCPIMFQRMVGAPATTLDDIPDGGFIMEEGRTKAKFLKFCGKNQSPDPKPDVKPIVDLYSFIEHTILHEMSHAVLRQQLLKDDQGNIVPENDPVNIKYPNRLNARDQNMESAEGKTLIKGGYQWRDVYALRDSLGWNNADSYSYFGLGARLLKERGYRLKRNGCMEPVGLFYNYAKEKAKGKTVRVTNGWELPPIKRGVNLTQDDSHHAHVANRGLNARPYPMVRRNESILGTAGFSTPGTAVFSAQPSSLSTSAMYLNTSTTLHRGSDTGATMITLPSGVNSTQTASVSSSEHSVAGSSTNVETNTASSPVTTATVTNLLHTTSHSLGTSVAMTQNSSIVGNSRRPSASTNPTDVPPNTATSSNAGLEGLLSSFWQQMPPATPAAKPTPNPGTDDEDDVFCTDASLVGCVLPVGFKLEKLVTATDIDIPEITDISIFPHINVRGVDVVKMKLPEDACKPLPKPSGGGLFGAVLKVASNVVNGIIDSACNVEVPVVKSGKLPKWFNFGSFPNPSSFPPPVGGKPQEPKDPKDTDPDEPTKSAKESETASRSSSSCSATTFSSCDVARFVSGTNTITSESCHTTSACTGADITKVTATTVTCSQTAIQDCRGTAMVTGSGTTFFATECSTRSACSGTGVTSITTLTSSAPIPDITPLYEPAIAEEEDQENCALKLILSATAEVDESAYFSCFGMTVPAPAGPTMTSNSTTPASGIGSTTAWATPASSMNSLNSSRVLDSLTSSSSPMNSTSASPSMQSTPLSMPPIITCGSMMLALGWCGPPSSSTPPETPTPTPTPTPAPTPTPSPSPPPAESKKPDPPPPEESKKPDPPPPEESNKPDPPPPVSPQPPPPPPPAESKKPDPPPPAETSKRPTCQPWTVARGWCPQS</sequence>
<feature type="compositionally biased region" description="Pro residues" evidence="1">
    <location>
        <begin position="868"/>
        <end position="896"/>
    </location>
</feature>
<dbReference type="PANTHER" id="PTHR23330">
    <property type="entry name" value="P300 TRANSCRIPTIONAL COFACTOR JMY-RELATED"/>
    <property type="match status" value="1"/>
</dbReference>
<feature type="compositionally biased region" description="Basic and acidic residues" evidence="1">
    <location>
        <begin position="897"/>
        <end position="913"/>
    </location>
</feature>
<dbReference type="GO" id="GO:0008237">
    <property type="term" value="F:metallopeptidase activity"/>
    <property type="evidence" value="ECO:0007669"/>
    <property type="project" value="InterPro"/>
</dbReference>
<gene>
    <name evidence="2" type="ORF">FB567DRAFT_531162</name>
</gene>
<dbReference type="PANTHER" id="PTHR23330:SF9">
    <property type="entry name" value="PROLINE-RICH PROTEIN 11"/>
    <property type="match status" value="1"/>
</dbReference>
<feature type="region of interest" description="Disordered" evidence="1">
    <location>
        <begin position="600"/>
        <end position="642"/>
    </location>
</feature>
<accession>A0A8K0VWB8</accession>